<dbReference type="InterPro" id="IPR025668">
    <property type="entry name" value="Tnp_DDE_dom"/>
</dbReference>
<dbReference type="EMBL" id="JAGUCO010000020">
    <property type="protein sequence ID" value="MBS2100283.1"/>
    <property type="molecule type" value="Genomic_DNA"/>
</dbReference>
<dbReference type="InterPro" id="IPR047629">
    <property type="entry name" value="IS1182_transpos"/>
</dbReference>
<dbReference type="PANTHER" id="PTHR33408:SF2">
    <property type="entry name" value="TRANSPOSASE DDE DOMAIN-CONTAINING PROTEIN"/>
    <property type="match status" value="1"/>
</dbReference>
<feature type="domain" description="Transposase DDE" evidence="2">
    <location>
        <begin position="379"/>
        <end position="504"/>
    </location>
</feature>
<keyword evidence="4" id="KW-1185">Reference proteome</keyword>
<evidence type="ECO:0000313" key="3">
    <source>
        <dbReference type="EMBL" id="MBS2100283.1"/>
    </source>
</evidence>
<comment type="caution">
    <text evidence="3">The sequence shown here is derived from an EMBL/GenBank/DDBJ whole genome shotgun (WGS) entry which is preliminary data.</text>
</comment>
<dbReference type="RefSeq" id="WP_212217811.1">
    <property type="nucleotide sequence ID" value="NZ_JAGUCO010000020.1"/>
</dbReference>
<dbReference type="PANTHER" id="PTHR33408">
    <property type="entry name" value="TRANSPOSASE"/>
    <property type="match status" value="1"/>
</dbReference>
<proteinExistence type="predicted"/>
<dbReference type="Pfam" id="PF05598">
    <property type="entry name" value="DUF772"/>
    <property type="match status" value="1"/>
</dbReference>
<accession>A0ABS5JZF9</accession>
<dbReference type="InterPro" id="IPR008490">
    <property type="entry name" value="Transposase_InsH_N"/>
</dbReference>
<sequence>MKQINFKTYNQGQSELFPSRLDEYIPENAPVRIVSQVVEELDIDDIIKSYKAGGCKGYHPRMLLKVLFYSYLSNVFSCRKMEQALTESIAYMWLSGKQFPKHSCINDFRSKRLKKHIHKLFTQVVIILVDLGYVSLEVQYVDGTKIESKANRYSFVWRKSVEKYKANLEKKIVNILEQIEQGIVDDNQSQDDEPRPFDSDELKKRVAQIKESEKAQEKPVKKLIKELETKHLPKLEEYEQKLEDIGDNRNSCSKTDKEATFMRMKEDHMKNGQLKPAYNVQISTENQMITHYGIFQNPTDTRTFIDYLTGFHQRYNRQSKEVVADSGYGSEENYEYLENEQIEHYVKFNYFHAEQKKAFKTNPYKVENLHYNETDDYFVCPMGQHMHFVAEYQKTNAHGYQSTLRKYRAKNCSKCHIRNQCFKGKGNRSIDVNFRLRTYKQKAREALNSDKGLNHRSKRPIEPEAVFGQIKYNKGVNRFKLAGIEGVKLEFALIAIALNLSKMAKKQGQKAQKAFVLAKNRIISISYSICAKYHRTYKLSAA</sequence>
<organism evidence="3 4">
    <name type="scientific">Carboxylicivirga linearis</name>
    <dbReference type="NCBI Taxonomy" id="1628157"/>
    <lineage>
        <taxon>Bacteria</taxon>
        <taxon>Pseudomonadati</taxon>
        <taxon>Bacteroidota</taxon>
        <taxon>Bacteroidia</taxon>
        <taxon>Marinilabiliales</taxon>
        <taxon>Marinilabiliaceae</taxon>
        <taxon>Carboxylicivirga</taxon>
    </lineage>
</organism>
<evidence type="ECO:0000259" key="1">
    <source>
        <dbReference type="Pfam" id="PF05598"/>
    </source>
</evidence>
<dbReference type="Pfam" id="PF13751">
    <property type="entry name" value="DDE_Tnp_1_6"/>
    <property type="match status" value="1"/>
</dbReference>
<gene>
    <name evidence="3" type="ORF">KEM10_18510</name>
</gene>
<evidence type="ECO:0000313" key="4">
    <source>
        <dbReference type="Proteomes" id="UP000708576"/>
    </source>
</evidence>
<dbReference type="NCBIfam" id="NF033551">
    <property type="entry name" value="transpos_IS1182"/>
    <property type="match status" value="1"/>
</dbReference>
<protein>
    <submittedName>
        <fullName evidence="3">IS1182 family transposase</fullName>
    </submittedName>
</protein>
<name>A0ABS5JZF9_9BACT</name>
<evidence type="ECO:0000259" key="2">
    <source>
        <dbReference type="Pfam" id="PF13751"/>
    </source>
</evidence>
<feature type="domain" description="Transposase InsH N-terminal" evidence="1">
    <location>
        <begin position="20"/>
        <end position="110"/>
    </location>
</feature>
<dbReference type="Proteomes" id="UP000708576">
    <property type="component" value="Unassembled WGS sequence"/>
</dbReference>
<reference evidence="3 4" key="1">
    <citation type="journal article" date="2015" name="Int. J. Syst. Evol. Microbiol.">
        <title>Carboxylicivirga linearis sp. nov., isolated from a sea cucumber culture pond.</title>
        <authorList>
            <person name="Wang F.Q."/>
            <person name="Zhou Y.X."/>
            <person name="Lin X.Z."/>
            <person name="Chen G.J."/>
            <person name="Du Z.J."/>
        </authorList>
    </citation>
    <scope>NUCLEOTIDE SEQUENCE [LARGE SCALE GENOMIC DNA]</scope>
    <source>
        <strain evidence="3 4">FB218</strain>
    </source>
</reference>